<evidence type="ECO:0000313" key="5">
    <source>
        <dbReference type="Proteomes" id="UP000308199"/>
    </source>
</evidence>
<gene>
    <name evidence="4" type="ORF">EW145_g5962</name>
</gene>
<organism evidence="4 5">
    <name type="scientific">Phellinidium pouzarii</name>
    <dbReference type="NCBI Taxonomy" id="167371"/>
    <lineage>
        <taxon>Eukaryota</taxon>
        <taxon>Fungi</taxon>
        <taxon>Dikarya</taxon>
        <taxon>Basidiomycota</taxon>
        <taxon>Agaricomycotina</taxon>
        <taxon>Agaricomycetes</taxon>
        <taxon>Hymenochaetales</taxon>
        <taxon>Hymenochaetaceae</taxon>
        <taxon>Phellinidium</taxon>
    </lineage>
</organism>
<sequence length="922" mass="100303">MRGTPKLKLPVVFFAFILLSTLGLSLGQPYWCHLHALEKYLVIYLKKGAHNLTGHIDVILRRYVSPSSFGFLKNSPIRNSFSGNRVHPLKLHSFLRKSEPDGLNVPSVSAPTMTSGSYSSSASHAPASITGAPSRLSTPLLVAMASGIIIILSMITIVLHCCVNYRRKRRKKNELERAAERSAEADSDSEKREWWSDEFRHNVLTSERRISPPSILEFSPPSPTWRPTLPSFAFVVEKQNAPCVEAKAITAYEQRWCNDSGGWDREVQFVTPLPRIHGSTPIRTVAPPLPPLASKTYRSPKVHQNYGVTTTAAPRAVACRATVEYCIPQQSRPPYVPRIQIHPAQDNLTPSVSLQKSLRRIQPPRINEDPEAGRADVVRNNSTKSSRPVSGLGISTIDFDEGNITSLRIPNATNSTTKSAVCKSLKLTVAPSPFARLNDGSCCSTAEFAEKSSISSLDEVKLAYTVSMSSLGSAPGKETESTDWYEQGIKANAKQTGVHDWKTGAANQNVNAHAGDAATDDGSRQRKPASAGVTIANHPITNTVYTFESYPDQKTVTAVPNCSSPLPLMRSASSKRSNMSKRQGLGVGTIDESTKSELHGMRSLGSESFDSLIAYLSETVEPGVSKRSSFPPSSPMRSPNQDLTNELEHRADSPPKMMTREDTMRLDPAAFKAWVGDLNASTSVLRLAHVNIADGKEEDRRVGCSSRGVSQSVSKEKRKKESESTTTAKPRKRDIIVDTGASYEEGRLVEKVDVSAATPDGVRSVSSLGSNASSLGLRQDWGRESLTPRFNHLRAVLEGRFEDPPPLPSHEAGGLSKYLEAGTPGTSKHRTLSFSPSAEALADDWRTSRLPVSALNSSLTVPTDRNSRTGGDTHSERVVLDRGRIYPSNSNNGVSSGSDRKADGASGKDKLAGGEWLFDARV</sequence>
<feature type="region of interest" description="Disordered" evidence="1">
    <location>
        <begin position="365"/>
        <end position="389"/>
    </location>
</feature>
<feature type="region of interest" description="Disordered" evidence="1">
    <location>
        <begin position="856"/>
        <end position="922"/>
    </location>
</feature>
<proteinExistence type="predicted"/>
<keyword evidence="2" id="KW-0472">Membrane</keyword>
<feature type="region of interest" description="Disordered" evidence="1">
    <location>
        <begin position="801"/>
        <end position="831"/>
    </location>
</feature>
<feature type="compositionally biased region" description="Basic and acidic residues" evidence="1">
    <location>
        <begin position="898"/>
        <end position="922"/>
    </location>
</feature>
<dbReference type="AlphaFoldDB" id="A0A4S4L2X9"/>
<feature type="compositionally biased region" description="Polar residues" evidence="1">
    <location>
        <begin position="379"/>
        <end position="388"/>
    </location>
</feature>
<feature type="transmembrane region" description="Helical" evidence="2">
    <location>
        <begin position="140"/>
        <end position="163"/>
    </location>
</feature>
<keyword evidence="5" id="KW-1185">Reference proteome</keyword>
<protein>
    <submittedName>
        <fullName evidence="4">Uncharacterized protein</fullName>
    </submittedName>
</protein>
<feature type="region of interest" description="Disordered" evidence="1">
    <location>
        <begin position="623"/>
        <end position="662"/>
    </location>
</feature>
<keyword evidence="2" id="KW-1133">Transmembrane helix</keyword>
<reference evidence="4 5" key="1">
    <citation type="submission" date="2019-02" db="EMBL/GenBank/DDBJ databases">
        <title>Genome sequencing of the rare red list fungi Phellinidium pouzarii.</title>
        <authorList>
            <person name="Buettner E."/>
            <person name="Kellner H."/>
        </authorList>
    </citation>
    <scope>NUCLEOTIDE SEQUENCE [LARGE SCALE GENOMIC DNA]</scope>
    <source>
        <strain evidence="4 5">DSM 108285</strain>
    </source>
</reference>
<feature type="compositionally biased region" description="Low complexity" evidence="1">
    <location>
        <begin position="888"/>
        <end position="897"/>
    </location>
</feature>
<feature type="compositionally biased region" description="Low complexity" evidence="1">
    <location>
        <begin position="625"/>
        <end position="639"/>
    </location>
</feature>
<dbReference type="EMBL" id="SGPK01000405">
    <property type="protein sequence ID" value="THH03840.1"/>
    <property type="molecule type" value="Genomic_DNA"/>
</dbReference>
<feature type="signal peptide" evidence="3">
    <location>
        <begin position="1"/>
        <end position="27"/>
    </location>
</feature>
<name>A0A4S4L2X9_9AGAM</name>
<feature type="region of interest" description="Disordered" evidence="1">
    <location>
        <begin position="696"/>
        <end position="739"/>
    </location>
</feature>
<evidence type="ECO:0000256" key="1">
    <source>
        <dbReference type="SAM" id="MobiDB-lite"/>
    </source>
</evidence>
<feature type="compositionally biased region" description="Basic and acidic residues" evidence="1">
    <location>
        <begin position="366"/>
        <end position="377"/>
    </location>
</feature>
<feature type="chain" id="PRO_5020438761" evidence="3">
    <location>
        <begin position="28"/>
        <end position="922"/>
    </location>
</feature>
<keyword evidence="3" id="KW-0732">Signal</keyword>
<evidence type="ECO:0000256" key="3">
    <source>
        <dbReference type="SAM" id="SignalP"/>
    </source>
</evidence>
<feature type="compositionally biased region" description="Basic and acidic residues" evidence="1">
    <location>
        <begin position="646"/>
        <end position="662"/>
    </location>
</feature>
<dbReference type="OrthoDB" id="10665289at2759"/>
<dbReference type="Proteomes" id="UP000308199">
    <property type="component" value="Unassembled WGS sequence"/>
</dbReference>
<comment type="caution">
    <text evidence="4">The sequence shown here is derived from an EMBL/GenBank/DDBJ whole genome shotgun (WGS) entry which is preliminary data.</text>
</comment>
<accession>A0A4S4L2X9</accession>
<evidence type="ECO:0000256" key="2">
    <source>
        <dbReference type="SAM" id="Phobius"/>
    </source>
</evidence>
<keyword evidence="2" id="KW-0812">Transmembrane</keyword>
<feature type="compositionally biased region" description="Basic and acidic residues" evidence="1">
    <location>
        <begin position="865"/>
        <end position="884"/>
    </location>
</feature>
<evidence type="ECO:0000313" key="4">
    <source>
        <dbReference type="EMBL" id="THH03840.1"/>
    </source>
</evidence>